<sequence length="243" mass="25264">MRPAGGRRRGACVARLVVGLVGLVVLVPFVGLLAGCGGHDEPRPVTQEEAELLATVRFRNYDAGAREVSTVVEGETDAEDVQLDGWVDFADHRGYALLTQDTADPSLIAWDGSQAVVGAAPDGATSAPLPAPVDLLTGEPTSIDASASREQALLLVLLDLADDRPENPLLLQQEGATFVRSDEVGGVPVSVLTATADGNARYWVDAEGLLRRFEVLVGGEWSTVDLGDAIDPAKLGLGTGGGS</sequence>
<keyword evidence="1" id="KW-0472">Membrane</keyword>
<proteinExistence type="predicted"/>
<comment type="caution">
    <text evidence="2">The sequence shown here is derived from an EMBL/GenBank/DDBJ whole genome shotgun (WGS) entry which is preliminary data.</text>
</comment>
<evidence type="ECO:0000313" key="3">
    <source>
        <dbReference type="Proteomes" id="UP000321720"/>
    </source>
</evidence>
<keyword evidence="1" id="KW-0812">Transmembrane</keyword>
<evidence type="ECO:0000313" key="2">
    <source>
        <dbReference type="EMBL" id="GEL95323.1"/>
    </source>
</evidence>
<gene>
    <name evidence="2" type="ORF">CCO02nite_19810</name>
</gene>
<evidence type="ECO:0008006" key="4">
    <source>
        <dbReference type="Google" id="ProtNLM"/>
    </source>
</evidence>
<dbReference type="AlphaFoldDB" id="A0A511JC95"/>
<dbReference type="Proteomes" id="UP000321720">
    <property type="component" value="Unassembled WGS sequence"/>
</dbReference>
<accession>A0A511JC95</accession>
<keyword evidence="3" id="KW-1185">Reference proteome</keyword>
<dbReference type="OrthoDB" id="3673753at2"/>
<dbReference type="RefSeq" id="WP_146842971.1">
    <property type="nucleotide sequence ID" value="NZ_BJWG01000008.1"/>
</dbReference>
<protein>
    <recommendedName>
        <fullName evidence="4">Lipoprotein</fullName>
    </recommendedName>
</protein>
<dbReference type="EMBL" id="BJWG01000008">
    <property type="protein sequence ID" value="GEL95323.1"/>
    <property type="molecule type" value="Genomic_DNA"/>
</dbReference>
<reference evidence="2 3" key="1">
    <citation type="submission" date="2019-07" db="EMBL/GenBank/DDBJ databases">
        <title>Whole genome shotgun sequence of Cellulomonas composti NBRC 100758.</title>
        <authorList>
            <person name="Hosoyama A."/>
            <person name="Uohara A."/>
            <person name="Ohji S."/>
            <person name="Ichikawa N."/>
        </authorList>
    </citation>
    <scope>NUCLEOTIDE SEQUENCE [LARGE SCALE GENOMIC DNA]</scope>
    <source>
        <strain evidence="2 3">NBRC 100758</strain>
    </source>
</reference>
<keyword evidence="1" id="KW-1133">Transmembrane helix</keyword>
<feature type="transmembrane region" description="Helical" evidence="1">
    <location>
        <begin position="12"/>
        <end position="34"/>
    </location>
</feature>
<organism evidence="2 3">
    <name type="scientific">Cellulomonas composti</name>
    <dbReference type="NCBI Taxonomy" id="266130"/>
    <lineage>
        <taxon>Bacteria</taxon>
        <taxon>Bacillati</taxon>
        <taxon>Actinomycetota</taxon>
        <taxon>Actinomycetes</taxon>
        <taxon>Micrococcales</taxon>
        <taxon>Cellulomonadaceae</taxon>
        <taxon>Cellulomonas</taxon>
    </lineage>
</organism>
<name>A0A511JC95_9CELL</name>
<evidence type="ECO:0000256" key="1">
    <source>
        <dbReference type="SAM" id="Phobius"/>
    </source>
</evidence>